<dbReference type="PANTHER" id="PTHR44051:SF19">
    <property type="entry name" value="DISULFIDE-BOND OXIDOREDUCTASE YFCG"/>
    <property type="match status" value="1"/>
</dbReference>
<feature type="domain" description="GST C-terminal" evidence="3">
    <location>
        <begin position="89"/>
        <end position="216"/>
    </location>
</feature>
<dbReference type="InterPro" id="IPR004046">
    <property type="entry name" value="GST_C"/>
</dbReference>
<dbReference type="EMBL" id="DS999411">
    <property type="protein sequence ID" value="EED35361.1"/>
    <property type="molecule type" value="Genomic_DNA"/>
</dbReference>
<dbReference type="Gene3D" id="1.20.1050.10">
    <property type="match status" value="1"/>
</dbReference>
<dbReference type="Gene3D" id="3.40.30.10">
    <property type="entry name" value="Glutaredoxin"/>
    <property type="match status" value="1"/>
</dbReference>
<dbReference type="OrthoDB" id="9810080at2"/>
<dbReference type="InterPro" id="IPR036249">
    <property type="entry name" value="Thioredoxin-like_sf"/>
</dbReference>
<evidence type="ECO:0000313" key="5">
    <source>
        <dbReference type="Proteomes" id="UP000004699"/>
    </source>
</evidence>
<evidence type="ECO:0000259" key="2">
    <source>
        <dbReference type="PROSITE" id="PS50404"/>
    </source>
</evidence>
<dbReference type="HOGENOM" id="CLU_011226_14_4_6"/>
<dbReference type="PROSITE" id="PS50405">
    <property type="entry name" value="GST_CTER"/>
    <property type="match status" value="1"/>
</dbReference>
<proteinExistence type="inferred from homology"/>
<dbReference type="InterPro" id="IPR004045">
    <property type="entry name" value="Glutathione_S-Trfase_N"/>
</dbReference>
<comment type="similarity">
    <text evidence="1">Belongs to the GST superfamily.</text>
</comment>
<reference evidence="5" key="1">
    <citation type="journal article" date="2013" name="BMC Microbiol.">
        <title>Taxonomy and evolution of bacteriochlorophyll a-containing members of the OM60/NOR5 clade of marine gammaproteobacteria: description of Luminiphilus syltensis gen. nov., sp. nov., reclassification of Haliea rubra as Pseudohaliea rubra gen. nov., comb. nov., and emendation of Chromatocurvus halotolerans.</title>
        <authorList>
            <person name="Spring S."/>
            <person name="Riedel T."/>
            <person name="Sproer C."/>
            <person name="Yan S."/>
            <person name="Harder J."/>
            <person name="Fuchs B.M."/>
        </authorList>
    </citation>
    <scope>NUCLEOTIDE SEQUENCE [LARGE SCALE GENOMIC DNA]</scope>
    <source>
        <strain evidence="5">NOR51-B</strain>
    </source>
</reference>
<dbReference type="SFLD" id="SFLDG00358">
    <property type="entry name" value="Main_(cytGST)"/>
    <property type="match status" value="1"/>
</dbReference>
<dbReference type="SFLD" id="SFLDS00019">
    <property type="entry name" value="Glutathione_Transferase_(cytos"/>
    <property type="match status" value="1"/>
</dbReference>
<dbReference type="PANTHER" id="PTHR44051">
    <property type="entry name" value="GLUTATHIONE S-TRANSFERASE-RELATED"/>
    <property type="match status" value="1"/>
</dbReference>
<accession>B8KYN8</accession>
<feature type="domain" description="GST N-terminal" evidence="2">
    <location>
        <begin position="1"/>
        <end position="86"/>
    </location>
</feature>
<dbReference type="RefSeq" id="WP_009020107.1">
    <property type="nucleotide sequence ID" value="NZ_DS999411.1"/>
</dbReference>
<evidence type="ECO:0000256" key="1">
    <source>
        <dbReference type="RuleBase" id="RU003494"/>
    </source>
</evidence>
<protein>
    <submittedName>
        <fullName evidence="4">Glutathione S-transferase, N-terminal domain</fullName>
    </submittedName>
</protein>
<dbReference type="CDD" id="cd03048">
    <property type="entry name" value="GST_N_Ure2p_like"/>
    <property type="match status" value="1"/>
</dbReference>
<organism evidence="4 5">
    <name type="scientific">Luminiphilus syltensis NOR5-1B</name>
    <dbReference type="NCBI Taxonomy" id="565045"/>
    <lineage>
        <taxon>Bacteria</taxon>
        <taxon>Pseudomonadati</taxon>
        <taxon>Pseudomonadota</taxon>
        <taxon>Gammaproteobacteria</taxon>
        <taxon>Cellvibrionales</taxon>
        <taxon>Halieaceae</taxon>
        <taxon>Luminiphilus</taxon>
    </lineage>
</organism>
<dbReference type="Pfam" id="PF00043">
    <property type="entry name" value="GST_C"/>
    <property type="match status" value="1"/>
</dbReference>
<evidence type="ECO:0000259" key="3">
    <source>
        <dbReference type="PROSITE" id="PS50405"/>
    </source>
</evidence>
<dbReference type="AlphaFoldDB" id="B8KYN8"/>
<dbReference type="InterPro" id="IPR010987">
    <property type="entry name" value="Glutathione-S-Trfase_C-like"/>
</dbReference>
<dbReference type="SUPFAM" id="SSF47616">
    <property type="entry name" value="GST C-terminal domain-like"/>
    <property type="match status" value="1"/>
</dbReference>
<dbReference type="Pfam" id="PF02798">
    <property type="entry name" value="GST_N"/>
    <property type="match status" value="1"/>
</dbReference>
<dbReference type="Proteomes" id="UP000004699">
    <property type="component" value="Unassembled WGS sequence"/>
</dbReference>
<dbReference type="InterPro" id="IPR040079">
    <property type="entry name" value="Glutathione_S-Trfase"/>
</dbReference>
<evidence type="ECO:0000313" key="4">
    <source>
        <dbReference type="EMBL" id="EED35361.1"/>
    </source>
</evidence>
<sequence>MIKHYYWPTPNGHKTAIMLEEVGLDYEVCPVDILNGEQFDPEFIAISPNNRIPAIVDTEGPHGEPYAVFESGAILMYLAEKTGKLWPSDTRDRYDVIQWLMFQMGNVGPMFGQNGYFQGYCPEDVPLAKERYHKVCNQLYGVMDRRLADSEYLAGPEYSIADVATYPWTMPKQREMHRIDIEHYPNVKRWADTIAERPAVQRGVAVLAEDQKVGNPTEETYKNMFGDNQFK</sequence>
<dbReference type="STRING" id="565045.NOR51B_1306"/>
<gene>
    <name evidence="4" type="ORF">NOR51B_1306</name>
</gene>
<name>B8KYN8_9GAMM</name>
<dbReference type="InterPro" id="IPR036282">
    <property type="entry name" value="Glutathione-S-Trfase_C_sf"/>
</dbReference>
<dbReference type="GO" id="GO:0016740">
    <property type="term" value="F:transferase activity"/>
    <property type="evidence" value="ECO:0007669"/>
    <property type="project" value="UniProtKB-KW"/>
</dbReference>
<dbReference type="SFLD" id="SFLDG01151">
    <property type="entry name" value="Main.2:_Nu-like"/>
    <property type="match status" value="1"/>
</dbReference>
<dbReference type="eggNOG" id="COG0625">
    <property type="taxonomic scope" value="Bacteria"/>
</dbReference>
<dbReference type="SUPFAM" id="SSF52833">
    <property type="entry name" value="Thioredoxin-like"/>
    <property type="match status" value="1"/>
</dbReference>
<dbReference type="PROSITE" id="PS50404">
    <property type="entry name" value="GST_NTER"/>
    <property type="match status" value="1"/>
</dbReference>
<keyword evidence="4" id="KW-0808">Transferase</keyword>
<keyword evidence="5" id="KW-1185">Reference proteome</keyword>